<proteinExistence type="predicted"/>
<feature type="region of interest" description="Disordered" evidence="1">
    <location>
        <begin position="11"/>
        <end position="31"/>
    </location>
</feature>
<dbReference type="KEGG" id="loi:92360831"/>
<reference evidence="3" key="2">
    <citation type="journal article" date="2021" name="Sci. Data">
        <title>Chromosome-scale genome sequencing, assembly and annotation of six genomes from subfamily Leishmaniinae.</title>
        <authorList>
            <person name="Almutairi H."/>
            <person name="Urbaniak M.D."/>
            <person name="Bates M.D."/>
            <person name="Jariyapan N."/>
            <person name="Kwakye-Nuako G."/>
            <person name="Thomaz Soccol V."/>
            <person name="Al-Salem W.S."/>
            <person name="Dillon R.J."/>
            <person name="Bates P.A."/>
            <person name="Gatherer D."/>
        </authorList>
    </citation>
    <scope>NUCLEOTIDE SEQUENCE [LARGE SCALE GENOMIC DNA]</scope>
</reference>
<feature type="compositionally biased region" description="Pro residues" evidence="1">
    <location>
        <begin position="816"/>
        <end position="827"/>
    </location>
</feature>
<evidence type="ECO:0000313" key="3">
    <source>
        <dbReference type="Proteomes" id="UP000674143"/>
    </source>
</evidence>
<evidence type="ECO:0000256" key="1">
    <source>
        <dbReference type="SAM" id="MobiDB-lite"/>
    </source>
</evidence>
<feature type="region of interest" description="Disordered" evidence="1">
    <location>
        <begin position="141"/>
        <end position="201"/>
    </location>
</feature>
<feature type="region of interest" description="Disordered" evidence="1">
    <location>
        <begin position="759"/>
        <end position="842"/>
    </location>
</feature>
<feature type="region of interest" description="Disordered" evidence="1">
    <location>
        <begin position="237"/>
        <end position="258"/>
    </location>
</feature>
<feature type="compositionally biased region" description="Low complexity" evidence="1">
    <location>
        <begin position="190"/>
        <end position="201"/>
    </location>
</feature>
<evidence type="ECO:0000313" key="2">
    <source>
        <dbReference type="EMBL" id="KAG5483767.1"/>
    </source>
</evidence>
<accession>A0A836HCS2</accession>
<sequence length="1145" mass="120263">MPAKRLAALKLKGDQGNDAGNDPTQRGGSTTAAVVTNGAQRSYRFPVTNEEEGHPGIHAHVTAFSRGVAISRLLTPPTSRAASIGSRDCCDAKSSRSDNSSLFHSCYSSGARSSAERAGTASPALASTHCRSYRHNPYVTSPGAAGSPLMPESPASTSCAEHESARDLSIGGGHVPGEQGRRCIIRSRQARSSSRSTSGCSRTLAGPIAGVGYHASSLLQPQQLAAAFPPQHSVESLSREGSFLGRSDPSSVGQSCRSSPAAAAAPLAMLLASASSFRGAQHGAHHHHPPTLYPSSAIYGAGGATPETSALYQSLSSVNVTVSTSSNNPYIGVRMTPETALLQPQMVAHTRGFETGPRAAALETIAHSLSFYEAQPQEPLLPREPNQHETGAREAQQHWMRAVLPTQVMPAHAHGFPVTAAVGESDKAYSGAARAASADDASMSKCLPASMSTVLNPVEGSGIEPDTLVHRQEPQQQKGLFSLPSYSSTPHEGWMRGCSPCSATQQQWTAPKQLADHISLFHSVAMPAARSTAISFGGTSASDTSRSHSVARDAARQFLPLSAIAATVSPVPALEMELATSGANSSCVTAFIADDEMQNRQTASRARSPDSPYTEAGRALPRHAANPSLSTPPHYRDTCADALNSKHTNLLSDTAPRPTPNSASAAEWSLYRLQHISSSAAGACSVEGDKAHSYSDGGASPARRVTEDTPAMADNSQSRVWPSVPLVSAAATGDTCGPAPMDNERHWLGGAVAARVRGENDAENTDEEGKGGNDDEGSVTGADAAQNGKKKKKRAHRNRKAKMLEDLPPVTSMKYLPPPPPPPPPVSPMQLNPTGTPVNGASSTPAFNKYYAVLLRWYTRLLANEADFVDIVNARSFDAATAAAALSAEARQARDGSHAAAGKPPSPCPWQSPQFGLISPLVDPAPPSLMPKTVPAYFGGTGNSSGSSAEVHVRCPRIEHYMAPCDIPAELRLFHAQTTAGKNPEGIKSETMTETQVAGADTMVMPHSVKDVPSAVRWAHALETWWFCYVFPHVAHTRHLPRTTQPLAQPASISPASLTVSHTGSGGAGYDYPYGWPTAMPQPIIVTPIQGVYGGHSSVAMSGGHPVMGNGMCSSVYGSMPMHHQMPPPLPSMPPGYLMGVYSTY</sequence>
<feature type="compositionally biased region" description="Polar residues" evidence="1">
    <location>
        <begin position="248"/>
        <end position="257"/>
    </location>
</feature>
<name>A0A836HCS2_9TRYP</name>
<feature type="compositionally biased region" description="Polar residues" evidence="1">
    <location>
        <begin position="22"/>
        <end position="31"/>
    </location>
</feature>
<comment type="caution">
    <text evidence="2">The sequence shown here is derived from an EMBL/GenBank/DDBJ whole genome shotgun (WGS) entry which is preliminary data.</text>
</comment>
<keyword evidence="3" id="KW-1185">Reference proteome</keyword>
<dbReference type="AlphaFoldDB" id="A0A836HCS2"/>
<organism evidence="2 3">
    <name type="scientific">Leishmania orientalis</name>
    <dbReference type="NCBI Taxonomy" id="2249476"/>
    <lineage>
        <taxon>Eukaryota</taxon>
        <taxon>Discoba</taxon>
        <taxon>Euglenozoa</taxon>
        <taxon>Kinetoplastea</taxon>
        <taxon>Metakinetoplastina</taxon>
        <taxon>Trypanosomatida</taxon>
        <taxon>Trypanosomatidae</taxon>
        <taxon>Leishmaniinae</taxon>
        <taxon>Leishmania</taxon>
    </lineage>
</organism>
<dbReference type="RefSeq" id="XP_067064706.1">
    <property type="nucleotide sequence ID" value="XM_067206897.1"/>
</dbReference>
<gene>
    <name evidence="2" type="ORF">LSCM4_04920</name>
</gene>
<dbReference type="Proteomes" id="UP000674143">
    <property type="component" value="Unassembled WGS sequence"/>
</dbReference>
<dbReference type="GeneID" id="92360831"/>
<protein>
    <submittedName>
        <fullName evidence="2">Uncharacterized protein</fullName>
    </submittedName>
</protein>
<feature type="compositionally biased region" description="Polar residues" evidence="1">
    <location>
        <begin position="829"/>
        <end position="842"/>
    </location>
</feature>
<dbReference type="EMBL" id="JAFHLR010000014">
    <property type="protein sequence ID" value="KAG5483767.1"/>
    <property type="molecule type" value="Genomic_DNA"/>
</dbReference>
<reference evidence="3" key="1">
    <citation type="journal article" date="2021" name="Microbiol. Resour. Announc.">
        <title>LGAAP: Leishmaniinae Genome Assembly and Annotation Pipeline.</title>
        <authorList>
            <person name="Almutairi H."/>
            <person name="Urbaniak M.D."/>
            <person name="Bates M.D."/>
            <person name="Jariyapan N."/>
            <person name="Kwakye-Nuako G."/>
            <person name="Thomaz-Soccol V."/>
            <person name="Al-Salem W.S."/>
            <person name="Dillon R.J."/>
            <person name="Bates P.A."/>
            <person name="Gatherer D."/>
        </authorList>
    </citation>
    <scope>NUCLEOTIDE SEQUENCE [LARGE SCALE GENOMIC DNA]</scope>
</reference>
<feature type="compositionally biased region" description="Basic residues" evidence="1">
    <location>
        <begin position="788"/>
        <end position="801"/>
    </location>
</feature>
<feature type="region of interest" description="Disordered" evidence="1">
    <location>
        <begin position="598"/>
        <end position="640"/>
    </location>
</feature>